<proteinExistence type="predicted"/>
<sequence length="106" mass="11761">MPLSNPFVAGYAVYEDFNLVFPDLKGMSLEEALLMIAEAAKSITNVDMRFYNVEVNLYDIDGTALPKNPFNLSRTVLEQYPPAGAVQPVFVLWKSIGCNGASLWIK</sequence>
<gene>
    <name evidence="1" type="ORF">TRIP_B290001</name>
</gene>
<dbReference type="EMBL" id="UPXX01000022">
    <property type="protein sequence ID" value="VBB43568.1"/>
    <property type="molecule type" value="Genomic_DNA"/>
</dbReference>
<evidence type="ECO:0000313" key="1">
    <source>
        <dbReference type="EMBL" id="VBB43568.1"/>
    </source>
</evidence>
<accession>A0A653A6I4</accession>
<organism evidence="1">
    <name type="scientific">Uncultured Desulfatiglans sp</name>
    <dbReference type="NCBI Taxonomy" id="1748965"/>
    <lineage>
        <taxon>Bacteria</taxon>
        <taxon>Pseudomonadati</taxon>
        <taxon>Thermodesulfobacteriota</taxon>
        <taxon>Desulfobacteria</taxon>
        <taxon>Desulfatiglandales</taxon>
        <taxon>Desulfatiglandaceae</taxon>
        <taxon>Desulfatiglans</taxon>
        <taxon>environmental samples</taxon>
    </lineage>
</organism>
<protein>
    <submittedName>
        <fullName evidence="1">Uncharacterized protein</fullName>
    </submittedName>
</protein>
<name>A0A653A6I4_UNCDX</name>
<reference evidence="1" key="1">
    <citation type="submission" date="2018-07" db="EMBL/GenBank/DDBJ databases">
        <authorList>
            <consortium name="Genoscope - CEA"/>
            <person name="William W."/>
        </authorList>
    </citation>
    <scope>NUCLEOTIDE SEQUENCE</scope>
    <source>
        <strain evidence="1">IK1</strain>
    </source>
</reference>
<dbReference type="AlphaFoldDB" id="A0A653A6I4"/>